<keyword evidence="3 6" id="KW-0479">Metal-binding</keyword>
<keyword evidence="5 6" id="KW-0411">Iron-sulfur</keyword>
<sequence length="607" mass="67637">MSRHLPITLDEARGRGWHELDIVLVTGDAYIDHPAFGVPLLGRWLESHGFRVGIIAQPDWRSKEPFMALGRPRLFFGVSAGAMDSMVAHYTPRKKLRHDDAYTPGGKYGARPNRAALSYTSRLKEAYRDVPVVLGGIEASLRRLAHYDYWDDKVRRSILLDAKADLVVYGMAEQPLLELARRMKGGEPLEQIRDLRGSVYAAKQLPENCVELPSFEQVSGSKEIYLEAFRQAESEQNPYCGKTLVQAHAERFVVCNPPALPLTTAELDAVYALPFSREPHPSYRESIPAFEQIKTSLTSHRGCYGGCSFCAISSHQGKFIQSRSTGSVTAELQILTKKPWFRGTISDLGGPTANMYGTCCGAPDGGNSCRRPSCLHPKPCPNLKADDRPAVALLRKASGCSGVRTLTVTSGIRNDLLELQPEYCKALIEQHVGGLLKVAPEHLVDAVTTLMRKPGKALFARFLERFRDESRKAGKVQAVVPYLMSGHPGCRVDEMVLLLKELQRLKLKVEQVQEFTPTPGTAATCMYYTGLDPDSGKPVYVARTDREKILQKSILLWHLPEERQRVVKLLRELGRADLLRLLDEGQQSGGGQQQRQRKGPQKKRTAR</sequence>
<reference evidence="10" key="1">
    <citation type="submission" date="2017-02" db="EMBL/GenBank/DDBJ databases">
        <authorList>
            <person name="Varghese N."/>
            <person name="Submissions S."/>
        </authorList>
    </citation>
    <scope>NUCLEOTIDE SEQUENCE [LARGE SCALE GENOMIC DNA]</scope>
    <source>
        <strain evidence="10">ATCC BAA-34</strain>
    </source>
</reference>
<feature type="binding site" evidence="6">
    <location>
        <position position="303"/>
    </location>
    <ligand>
        <name>[4Fe-4S] cluster</name>
        <dbReference type="ChEBI" id="CHEBI:49883"/>
        <note>4Fe-4S-S-AdoMet</note>
    </ligand>
</feature>
<organism evidence="9 10">
    <name type="scientific">Trichlorobacter thiogenes</name>
    <dbReference type="NCBI Taxonomy" id="115783"/>
    <lineage>
        <taxon>Bacteria</taxon>
        <taxon>Pseudomonadati</taxon>
        <taxon>Thermodesulfobacteriota</taxon>
        <taxon>Desulfuromonadia</taxon>
        <taxon>Geobacterales</taxon>
        <taxon>Geobacteraceae</taxon>
        <taxon>Trichlorobacter</taxon>
    </lineage>
</organism>
<keyword evidence="1 6" id="KW-0004">4Fe-4S</keyword>
<dbReference type="PROSITE" id="PS51918">
    <property type="entry name" value="RADICAL_SAM"/>
    <property type="match status" value="1"/>
</dbReference>
<dbReference type="Gene3D" id="3.80.30.20">
    <property type="entry name" value="tm_1862 like domain"/>
    <property type="match status" value="1"/>
</dbReference>
<dbReference type="GO" id="GO:0005506">
    <property type="term" value="F:iron ion binding"/>
    <property type="evidence" value="ECO:0007669"/>
    <property type="project" value="UniProtKB-UniRule"/>
</dbReference>
<dbReference type="GO" id="GO:0051539">
    <property type="term" value="F:4 iron, 4 sulfur cluster binding"/>
    <property type="evidence" value="ECO:0007669"/>
    <property type="project" value="UniProtKB-KW"/>
</dbReference>
<dbReference type="InterPro" id="IPR007197">
    <property type="entry name" value="rSAM"/>
</dbReference>
<evidence type="ECO:0000256" key="7">
    <source>
        <dbReference type="SAM" id="MobiDB-lite"/>
    </source>
</evidence>
<protein>
    <submittedName>
        <fullName evidence="9">Uncharacterized radical SAM protein YgiQ</fullName>
    </submittedName>
</protein>
<feature type="binding site" evidence="6">
    <location>
        <position position="307"/>
    </location>
    <ligand>
        <name>[4Fe-4S] cluster</name>
        <dbReference type="ChEBI" id="CHEBI:49883"/>
        <note>4Fe-4S-S-AdoMet</note>
    </ligand>
</feature>
<dbReference type="Pfam" id="PF08497">
    <property type="entry name" value="Radical_SAM_N"/>
    <property type="match status" value="1"/>
</dbReference>
<evidence type="ECO:0000256" key="5">
    <source>
        <dbReference type="ARBA" id="ARBA00023014"/>
    </source>
</evidence>
<dbReference type="InterPro" id="IPR024560">
    <property type="entry name" value="UPF0313_C"/>
</dbReference>
<evidence type="ECO:0000259" key="8">
    <source>
        <dbReference type="PROSITE" id="PS51918"/>
    </source>
</evidence>
<feature type="region of interest" description="Disordered" evidence="7">
    <location>
        <begin position="584"/>
        <end position="607"/>
    </location>
</feature>
<accession>A0A1T4M1V7</accession>
<dbReference type="SFLD" id="SFLDS00029">
    <property type="entry name" value="Radical_SAM"/>
    <property type="match status" value="1"/>
</dbReference>
<dbReference type="SFLD" id="SFLDG01082">
    <property type="entry name" value="B12-binding_domain_containing"/>
    <property type="match status" value="1"/>
</dbReference>
<dbReference type="HAMAP" id="MF_01251">
    <property type="entry name" value="UPF0313"/>
    <property type="match status" value="1"/>
</dbReference>
<keyword evidence="10" id="KW-1185">Reference proteome</keyword>
<feature type="compositionally biased region" description="Basic residues" evidence="7">
    <location>
        <begin position="595"/>
        <end position="607"/>
    </location>
</feature>
<dbReference type="PANTHER" id="PTHR32331:SF0">
    <property type="entry name" value="UPF0313 PROTEIN YGIQ"/>
    <property type="match status" value="1"/>
</dbReference>
<comment type="similarity">
    <text evidence="6">Belongs to the UPF0313 family.</text>
</comment>
<dbReference type="GO" id="GO:0003824">
    <property type="term" value="F:catalytic activity"/>
    <property type="evidence" value="ECO:0007669"/>
    <property type="project" value="InterPro"/>
</dbReference>
<name>A0A1T4M1V7_9BACT</name>
<feature type="domain" description="Radical SAM core" evidence="8">
    <location>
        <begin position="289"/>
        <end position="559"/>
    </location>
</feature>
<evidence type="ECO:0000256" key="4">
    <source>
        <dbReference type="ARBA" id="ARBA00023004"/>
    </source>
</evidence>
<dbReference type="InterPro" id="IPR022946">
    <property type="entry name" value="UPF0313"/>
</dbReference>
<dbReference type="OrthoDB" id="9803479at2"/>
<dbReference type="EMBL" id="FUWR01000004">
    <property type="protein sequence ID" value="SJZ60980.1"/>
    <property type="molecule type" value="Genomic_DNA"/>
</dbReference>
<dbReference type="AlphaFoldDB" id="A0A1T4M1V7"/>
<evidence type="ECO:0000313" key="9">
    <source>
        <dbReference type="EMBL" id="SJZ60980.1"/>
    </source>
</evidence>
<dbReference type="InterPro" id="IPR023404">
    <property type="entry name" value="rSAM_horseshoe"/>
</dbReference>
<gene>
    <name evidence="9" type="ORF">SAMN02745119_01109</name>
</gene>
<dbReference type="STRING" id="115783.SAMN02745119_01109"/>
<dbReference type="SFLD" id="SFLDG01069">
    <property type="entry name" value="UPF0313"/>
    <property type="match status" value="1"/>
</dbReference>
<evidence type="ECO:0000256" key="6">
    <source>
        <dbReference type="HAMAP-Rule" id="MF_01251"/>
    </source>
</evidence>
<evidence type="ECO:0000256" key="1">
    <source>
        <dbReference type="ARBA" id="ARBA00022485"/>
    </source>
</evidence>
<dbReference type="InterPro" id="IPR013704">
    <property type="entry name" value="UPF0313_N"/>
</dbReference>
<dbReference type="InterPro" id="IPR006638">
    <property type="entry name" value="Elp3/MiaA/NifB-like_rSAM"/>
</dbReference>
<evidence type="ECO:0000256" key="2">
    <source>
        <dbReference type="ARBA" id="ARBA00022691"/>
    </source>
</evidence>
<keyword evidence="4 6" id="KW-0408">Iron</keyword>
<comment type="cofactor">
    <cofactor evidence="6">
        <name>[4Fe-4S] cluster</name>
        <dbReference type="ChEBI" id="CHEBI:49883"/>
    </cofactor>
    <text evidence="6">Binds 1 [4Fe-4S] cluster. The cluster is coordinated with 3 cysteines and an exchangeable S-adenosyl-L-methionine.</text>
</comment>
<evidence type="ECO:0000256" key="3">
    <source>
        <dbReference type="ARBA" id="ARBA00022723"/>
    </source>
</evidence>
<dbReference type="SMART" id="SM00729">
    <property type="entry name" value="Elp3"/>
    <property type="match status" value="1"/>
</dbReference>
<dbReference type="SUPFAM" id="SSF102114">
    <property type="entry name" value="Radical SAM enzymes"/>
    <property type="match status" value="1"/>
</dbReference>
<dbReference type="PANTHER" id="PTHR32331">
    <property type="entry name" value="UPF0313 PROTEIN YGIQ"/>
    <property type="match status" value="1"/>
</dbReference>
<dbReference type="Proteomes" id="UP000190102">
    <property type="component" value="Unassembled WGS sequence"/>
</dbReference>
<feature type="binding site" evidence="6">
    <location>
        <position position="310"/>
    </location>
    <ligand>
        <name>[4Fe-4S] cluster</name>
        <dbReference type="ChEBI" id="CHEBI:49883"/>
        <note>4Fe-4S-S-AdoMet</note>
    </ligand>
</feature>
<dbReference type="InterPro" id="IPR058240">
    <property type="entry name" value="rSAM_sf"/>
</dbReference>
<dbReference type="RefSeq" id="WP_078789376.1">
    <property type="nucleotide sequence ID" value="NZ_FUWR01000004.1"/>
</dbReference>
<proteinExistence type="inferred from homology"/>
<dbReference type="Pfam" id="PF11842">
    <property type="entry name" value="DUF3362"/>
    <property type="match status" value="1"/>
</dbReference>
<evidence type="ECO:0000313" key="10">
    <source>
        <dbReference type="Proteomes" id="UP000190102"/>
    </source>
</evidence>
<keyword evidence="2 6" id="KW-0949">S-adenosyl-L-methionine</keyword>
<dbReference type="NCBIfam" id="TIGR03904">
    <property type="entry name" value="SAM_YgiQ"/>
    <property type="match status" value="1"/>
</dbReference>